<evidence type="ECO:0000313" key="1">
    <source>
        <dbReference type="EMBL" id="MEK8030514.1"/>
    </source>
</evidence>
<dbReference type="Proteomes" id="UP001371218">
    <property type="component" value="Unassembled WGS sequence"/>
</dbReference>
<accession>A0ABU9BL71</accession>
<organism evidence="1 2">
    <name type="scientific">Ideonella lacteola</name>
    <dbReference type="NCBI Taxonomy" id="2984193"/>
    <lineage>
        <taxon>Bacteria</taxon>
        <taxon>Pseudomonadati</taxon>
        <taxon>Pseudomonadota</taxon>
        <taxon>Betaproteobacteria</taxon>
        <taxon>Burkholderiales</taxon>
        <taxon>Sphaerotilaceae</taxon>
        <taxon>Ideonella</taxon>
    </lineage>
</organism>
<dbReference type="SUPFAM" id="SSF52151">
    <property type="entry name" value="FabD/lysophospholipase-like"/>
    <property type="match status" value="1"/>
</dbReference>
<keyword evidence="2" id="KW-1185">Reference proteome</keyword>
<protein>
    <recommendedName>
        <fullName evidence="3">PNPLA domain-containing protein</fullName>
    </recommendedName>
</protein>
<evidence type="ECO:0000313" key="2">
    <source>
        <dbReference type="Proteomes" id="UP001371218"/>
    </source>
</evidence>
<dbReference type="RefSeq" id="WP_341424879.1">
    <property type="nucleotide sequence ID" value="NZ_JBBUTG010000003.1"/>
</dbReference>
<reference evidence="1 2" key="1">
    <citation type="submission" date="2024-04" db="EMBL/GenBank/DDBJ databases">
        <title>Novel species of the genus Ideonella isolated from streams.</title>
        <authorList>
            <person name="Lu H."/>
        </authorList>
    </citation>
    <scope>NUCLEOTIDE SEQUENCE [LARGE SCALE GENOMIC DNA]</scope>
    <source>
        <strain evidence="1 2">DXS29W</strain>
    </source>
</reference>
<name>A0ABU9BL71_9BURK</name>
<dbReference type="PANTHER" id="PTHR10728">
    <property type="entry name" value="CYTOSOLIC PHOSPHOLIPASE A2"/>
    <property type="match status" value="1"/>
</dbReference>
<dbReference type="InterPro" id="IPR016035">
    <property type="entry name" value="Acyl_Trfase/lysoPLipase"/>
</dbReference>
<proteinExistence type="predicted"/>
<sequence>MSTSLTAGILPLRPARLAPDSDRTPQAGSRSVGVCLSGGGSRALSCAMGQLRGLRHLGLLDDVFAISSVSGGTWANALFSYLPQTISDDEFLGAVELDPQQLTLDRLEQMPARNLGRVPTRFDPARVLEALYRLKEEHHYANCELWQGFIGELVLRDHGLWQPGPDGFDPRFFSWTEAYLKTPRGILAQNPLLHLDDFITVQRKRPYPVFNTSLFNNDSDDADLVPFEANFMLGVRAAFPKGAQQRGDIGGGLVDSFAMRGAYLGEADPGEVRTSRPQRAFSLSDIVGCSSAAFAQMFEEQYTEFRGLVPRYLYWPIKNRAEQPPLEYRFADGGSLENLGVSALLARGVPRLIVFINTDEGVRRDPARNEVVVSGDLPPLFGLQPFSPVHGYVPYGPYDHGHGAARLYRHNQVFETSAFTELKQRLHAAKRAGGALLVRQTLKVLSNPWFNVPAQESVEVLWVYNDNVTSWWNDLPIETRAWLDVESVDDFPLYDTFTQLYLTPMMVNALAHLACWNVASSSTLGNPGGLTNADVVRGMFG</sequence>
<comment type="caution">
    <text evidence="1">The sequence shown here is derived from an EMBL/GenBank/DDBJ whole genome shotgun (WGS) entry which is preliminary data.</text>
</comment>
<evidence type="ECO:0008006" key="3">
    <source>
        <dbReference type="Google" id="ProtNLM"/>
    </source>
</evidence>
<dbReference type="PANTHER" id="PTHR10728:SF40">
    <property type="entry name" value="PATATIN FAMILY PROTEIN"/>
    <property type="match status" value="1"/>
</dbReference>
<dbReference type="Gene3D" id="3.40.1090.10">
    <property type="entry name" value="Cytosolic phospholipase A2 catalytic domain"/>
    <property type="match status" value="1"/>
</dbReference>
<dbReference type="EMBL" id="JBBUTG010000003">
    <property type="protein sequence ID" value="MEK8030514.1"/>
    <property type="molecule type" value="Genomic_DNA"/>
</dbReference>
<gene>
    <name evidence="1" type="ORF">AACH06_06715</name>
</gene>